<feature type="compositionally biased region" description="Polar residues" evidence="3">
    <location>
        <begin position="1"/>
        <end position="16"/>
    </location>
</feature>
<dbReference type="OrthoDB" id="439808at2759"/>
<sequence length="524" mass="59126">MSASNWRNPTPHQQKTYGILPVPDDFKTTEEEDMLLEMYEHVRQLEKIAQRLKTEAAMEKLAAKDAEFQQRMAKPARKRKRVARKIAADDLSDNEDLDDDDDDEEEELEDDEEDSGDETTLHERREAKLAALRKEVQEAKRAQTVIDAKREELIAQHLPGADNEEKEDDSPALIKRKRADDMEENTTSLIANITAASTPPHDFSKNLELTPSRGKTLFPFDNNETKWSPPEGVFAPNDGALCIDLENFDVHHLGKPGYNNTLAIKFMAPSDSKRFSLNLAVPDHDSFESVLFHFNPRQFERGGQLIVNDKNEGIWGQALAIPLSQVPILFGQTACTLIIQIHGDGFDVFLEGKHCLRLEHRQDLSSASHLVLQFPSTDDYGSPESWTVYKVWWGHKSLMAKADVSGIAGVNQFNSVHPRKLFISGLSKIFTQSDIDHRRAELERAFAKYGGDRGVVDVIVPTNSTYAFVEMESEHLTEQALVDMASKYKMNRARRSRHEALLEERAAREASKLGMAASGDSGDW</sequence>
<name>A0A1Z5JYY8_FISSO</name>
<accession>A0A1Z5JYY8</accession>
<feature type="domain" description="Galectin" evidence="4">
    <location>
        <begin position="248"/>
        <end position="389"/>
    </location>
</feature>
<dbReference type="InParanoid" id="A0A1Z5JYY8"/>
<dbReference type="SUPFAM" id="SSF54928">
    <property type="entry name" value="RNA-binding domain, RBD"/>
    <property type="match status" value="1"/>
</dbReference>
<dbReference type="EMBL" id="BDSP01000136">
    <property type="protein sequence ID" value="GAX19217.1"/>
    <property type="molecule type" value="Genomic_DNA"/>
</dbReference>
<dbReference type="Gene3D" id="3.30.70.330">
    <property type="match status" value="1"/>
</dbReference>
<dbReference type="InterPro" id="IPR001079">
    <property type="entry name" value="Galectin_CRD"/>
</dbReference>
<keyword evidence="6" id="KW-1185">Reference proteome</keyword>
<protein>
    <recommendedName>
        <fullName evidence="1">Galectin</fullName>
    </recommendedName>
</protein>
<dbReference type="Gene3D" id="2.60.120.200">
    <property type="match status" value="1"/>
</dbReference>
<organism evidence="5 6">
    <name type="scientific">Fistulifera solaris</name>
    <name type="common">Oleaginous diatom</name>
    <dbReference type="NCBI Taxonomy" id="1519565"/>
    <lineage>
        <taxon>Eukaryota</taxon>
        <taxon>Sar</taxon>
        <taxon>Stramenopiles</taxon>
        <taxon>Ochrophyta</taxon>
        <taxon>Bacillariophyta</taxon>
        <taxon>Bacillariophyceae</taxon>
        <taxon>Bacillariophycidae</taxon>
        <taxon>Naviculales</taxon>
        <taxon>Naviculaceae</taxon>
        <taxon>Fistulifera</taxon>
    </lineage>
</organism>
<dbReference type="InterPro" id="IPR013320">
    <property type="entry name" value="ConA-like_dom_sf"/>
</dbReference>
<gene>
    <name evidence="5" type="ORF">FisN_4Lh198</name>
</gene>
<dbReference type="Pfam" id="PF00337">
    <property type="entry name" value="Gal-bind_lectin"/>
    <property type="match status" value="1"/>
</dbReference>
<dbReference type="Proteomes" id="UP000198406">
    <property type="component" value="Unassembled WGS sequence"/>
</dbReference>
<feature type="coiled-coil region" evidence="2">
    <location>
        <begin position="35"/>
        <end position="62"/>
    </location>
</feature>
<keyword evidence="1" id="KW-0430">Lectin</keyword>
<dbReference type="AlphaFoldDB" id="A0A1Z5JYY8"/>
<evidence type="ECO:0000259" key="4">
    <source>
        <dbReference type="PROSITE" id="PS51304"/>
    </source>
</evidence>
<dbReference type="InterPro" id="IPR035979">
    <property type="entry name" value="RBD_domain_sf"/>
</dbReference>
<evidence type="ECO:0000256" key="3">
    <source>
        <dbReference type="SAM" id="MobiDB-lite"/>
    </source>
</evidence>
<feature type="compositionally biased region" description="Basic residues" evidence="3">
    <location>
        <begin position="74"/>
        <end position="84"/>
    </location>
</feature>
<evidence type="ECO:0000256" key="1">
    <source>
        <dbReference type="RuleBase" id="RU102079"/>
    </source>
</evidence>
<dbReference type="SUPFAM" id="SSF49899">
    <property type="entry name" value="Concanavalin A-like lectins/glucanases"/>
    <property type="match status" value="1"/>
</dbReference>
<dbReference type="PROSITE" id="PS51304">
    <property type="entry name" value="GALECTIN"/>
    <property type="match status" value="1"/>
</dbReference>
<dbReference type="GO" id="GO:0030246">
    <property type="term" value="F:carbohydrate binding"/>
    <property type="evidence" value="ECO:0007669"/>
    <property type="project" value="UniProtKB-UniRule"/>
</dbReference>
<proteinExistence type="predicted"/>
<feature type="compositionally biased region" description="Acidic residues" evidence="3">
    <location>
        <begin position="90"/>
        <end position="117"/>
    </location>
</feature>
<evidence type="ECO:0000313" key="6">
    <source>
        <dbReference type="Proteomes" id="UP000198406"/>
    </source>
</evidence>
<keyword evidence="2" id="KW-0175">Coiled coil</keyword>
<evidence type="ECO:0000313" key="5">
    <source>
        <dbReference type="EMBL" id="GAX19217.1"/>
    </source>
</evidence>
<feature type="region of interest" description="Disordered" evidence="3">
    <location>
        <begin position="1"/>
        <end position="24"/>
    </location>
</feature>
<reference evidence="5 6" key="1">
    <citation type="journal article" date="2015" name="Plant Cell">
        <title>Oil accumulation by the oleaginous diatom Fistulifera solaris as revealed by the genome and transcriptome.</title>
        <authorList>
            <person name="Tanaka T."/>
            <person name="Maeda Y."/>
            <person name="Veluchamy A."/>
            <person name="Tanaka M."/>
            <person name="Abida H."/>
            <person name="Marechal E."/>
            <person name="Bowler C."/>
            <person name="Muto M."/>
            <person name="Sunaga Y."/>
            <person name="Tanaka M."/>
            <person name="Yoshino T."/>
            <person name="Taniguchi T."/>
            <person name="Fukuda Y."/>
            <person name="Nemoto M."/>
            <person name="Matsumoto M."/>
            <person name="Wong P.S."/>
            <person name="Aburatani S."/>
            <person name="Fujibuchi W."/>
        </authorList>
    </citation>
    <scope>NUCLEOTIDE SEQUENCE [LARGE SCALE GENOMIC DNA]</scope>
    <source>
        <strain evidence="5 6">JPCC DA0580</strain>
    </source>
</reference>
<evidence type="ECO:0000256" key="2">
    <source>
        <dbReference type="SAM" id="Coils"/>
    </source>
</evidence>
<dbReference type="InterPro" id="IPR012677">
    <property type="entry name" value="Nucleotide-bd_a/b_plait_sf"/>
</dbReference>
<dbReference type="CDD" id="cd00590">
    <property type="entry name" value="RRM_SF"/>
    <property type="match status" value="1"/>
</dbReference>
<dbReference type="GO" id="GO:0003676">
    <property type="term" value="F:nucleic acid binding"/>
    <property type="evidence" value="ECO:0007669"/>
    <property type="project" value="InterPro"/>
</dbReference>
<feature type="region of interest" description="Disordered" evidence="3">
    <location>
        <begin position="67"/>
        <end position="122"/>
    </location>
</feature>
<dbReference type="SMART" id="SM00908">
    <property type="entry name" value="Gal-bind_lectin"/>
    <property type="match status" value="1"/>
</dbReference>
<comment type="caution">
    <text evidence="5">The sequence shown here is derived from an EMBL/GenBank/DDBJ whole genome shotgun (WGS) entry which is preliminary data.</text>
</comment>